<keyword evidence="3" id="KW-1185">Reference proteome</keyword>
<gene>
    <name evidence="2" type="ORF">PHMEG_00022094</name>
</gene>
<comment type="caution">
    <text evidence="2">The sequence shown here is derived from an EMBL/GenBank/DDBJ whole genome shotgun (WGS) entry which is preliminary data.</text>
</comment>
<evidence type="ECO:0000256" key="1">
    <source>
        <dbReference type="SAM" id="MobiDB-lite"/>
    </source>
</evidence>
<dbReference type="AlphaFoldDB" id="A0A225VK97"/>
<name>A0A225VK97_9STRA</name>
<dbReference type="EMBL" id="NBNE01004267">
    <property type="protein sequence ID" value="OWZ05752.1"/>
    <property type="molecule type" value="Genomic_DNA"/>
</dbReference>
<protein>
    <submittedName>
        <fullName evidence="2">Uncharacterized protein</fullName>
    </submittedName>
</protein>
<accession>A0A225VK97</accession>
<evidence type="ECO:0000313" key="3">
    <source>
        <dbReference type="Proteomes" id="UP000198211"/>
    </source>
</evidence>
<sequence length="258" mass="28649">MCWLGSKEYEKFYRAELINCEDEQDFASVVEAFKALDPARSSKCVFVLTIWKNYGGNLNRIDYRSGLSYRFDNVHSLKLNYGNPIGSMQILERLRADPLPPLLRLIANEPQDTPSLGQIPAPVMEQASEGSSSHTPDEPLGASPQLKAASQKTGVCRNIGEANMAFSKPADVFHVDFLHMSAKRREISWKDLALTDDSSFRTPSSTKEGQTGRVQNNTIGNVSYDVLGEITTGNPFFENNAVKAWYSGAFQEGLVMNI</sequence>
<proteinExistence type="predicted"/>
<feature type="region of interest" description="Disordered" evidence="1">
    <location>
        <begin position="124"/>
        <end position="148"/>
    </location>
</feature>
<reference evidence="3" key="1">
    <citation type="submission" date="2017-03" db="EMBL/GenBank/DDBJ databases">
        <title>Phytopthora megakarya and P. palmivora, two closely related causual agents of cacao black pod achieved similar genome size and gene model numbers by different mechanisms.</title>
        <authorList>
            <person name="Ali S."/>
            <person name="Shao J."/>
            <person name="Larry D.J."/>
            <person name="Kronmiller B."/>
            <person name="Shen D."/>
            <person name="Strem M.D."/>
            <person name="Melnick R.L."/>
            <person name="Guiltinan M.J."/>
            <person name="Tyler B.M."/>
            <person name="Meinhardt L.W."/>
            <person name="Bailey B.A."/>
        </authorList>
    </citation>
    <scope>NUCLEOTIDE SEQUENCE [LARGE SCALE GENOMIC DNA]</scope>
    <source>
        <strain evidence="3">zdho120</strain>
    </source>
</reference>
<dbReference type="OrthoDB" id="129372at2759"/>
<evidence type="ECO:0000313" key="2">
    <source>
        <dbReference type="EMBL" id="OWZ05752.1"/>
    </source>
</evidence>
<organism evidence="2 3">
    <name type="scientific">Phytophthora megakarya</name>
    <dbReference type="NCBI Taxonomy" id="4795"/>
    <lineage>
        <taxon>Eukaryota</taxon>
        <taxon>Sar</taxon>
        <taxon>Stramenopiles</taxon>
        <taxon>Oomycota</taxon>
        <taxon>Peronosporomycetes</taxon>
        <taxon>Peronosporales</taxon>
        <taxon>Peronosporaceae</taxon>
        <taxon>Phytophthora</taxon>
    </lineage>
</organism>
<dbReference type="Proteomes" id="UP000198211">
    <property type="component" value="Unassembled WGS sequence"/>
</dbReference>